<sequence length="520" mass="59993">MKKITKIEANQKKESILRVAAYARVSTDEEAQLVSLKTQKAYYEKIISENESYTFAGLYFDEGITGTKKECRDGLLKMLKDCEDGKIDFILTKSISRLARNTTDCLEIVRRLLDLNIGIYFEKENIDTRTMESELMLSILSSLAESESRSISENNKWSIKKRFQNGTFIISSPPYGYENIDGKMVVNEEEGKIIKEIFEKYLSGKGTHKIADDLNKRKIKGQKGASWHGSTINGILKNEKYIGDVIYQKTYTDENYNRHKNKGEEDQYKIIDNHEAIVSREEFEKVQDLIKIRAIAKGNGENTKKYQNRYSLSGKIKCGECGSGFKRRHHYNGKDKYIAWTCSEHLKDINKCSMKFIKDKDIKLAFVTLVNKLIFGKDNILTPLLESLKRVDSREEVEKINKIEESLEKLKERKEVLSKLITSGVLDASIYAKESSEISSEESYLLKEKERSKKAILGNDEEIRELEKLIGILDKSEMIDHFEDDLFEEIIAHIKVVNRETLDFHLKCGLVLREEVKEDV</sequence>
<evidence type="ECO:0000259" key="3">
    <source>
        <dbReference type="PROSITE" id="PS51737"/>
    </source>
</evidence>
<evidence type="ECO:0000313" key="4">
    <source>
        <dbReference type="EMBL" id="OXZ34312.1"/>
    </source>
</evidence>
<protein>
    <submittedName>
        <fullName evidence="4">Recombinase family protein</fullName>
    </submittedName>
</protein>
<reference evidence="5" key="1">
    <citation type="submission" date="2017-04" db="EMBL/GenBank/DDBJ databases">
        <title>Finegoldia magna isolated from orthopedic joint implant-associated infections.</title>
        <authorList>
            <person name="Bjorklund S."/>
            <person name="Bruggemann H."/>
            <person name="Jensen A."/>
            <person name="Hellmark B."/>
            <person name="Soderquist B."/>
        </authorList>
    </citation>
    <scope>NUCLEOTIDE SEQUENCE [LARGE SCALE GENOMIC DNA]</scope>
    <source>
        <strain evidence="5">12T273</strain>
    </source>
</reference>
<gene>
    <name evidence="4" type="ORF">B9N55_01880</name>
</gene>
<feature type="domain" description="Recombinase" evidence="3">
    <location>
        <begin position="174"/>
        <end position="296"/>
    </location>
</feature>
<evidence type="ECO:0000313" key="5">
    <source>
        <dbReference type="Proteomes" id="UP000215546"/>
    </source>
</evidence>
<keyword evidence="1" id="KW-0175">Coiled coil</keyword>
<name>A0A233VPH8_FINMA</name>
<dbReference type="PROSITE" id="PS51737">
    <property type="entry name" value="RECOMBINASE_DNA_BIND"/>
    <property type="match status" value="1"/>
</dbReference>
<dbReference type="Pfam" id="PF00239">
    <property type="entry name" value="Resolvase"/>
    <property type="match status" value="1"/>
</dbReference>
<accession>A0A233VPH8</accession>
<dbReference type="AlphaFoldDB" id="A0A233VPH8"/>
<dbReference type="EMBL" id="NDYE01000004">
    <property type="protein sequence ID" value="OXZ34312.1"/>
    <property type="molecule type" value="Genomic_DNA"/>
</dbReference>
<dbReference type="Proteomes" id="UP000215546">
    <property type="component" value="Unassembled WGS sequence"/>
</dbReference>
<dbReference type="SUPFAM" id="SSF53041">
    <property type="entry name" value="Resolvase-like"/>
    <property type="match status" value="1"/>
</dbReference>
<organism evidence="4 5">
    <name type="scientific">Finegoldia magna</name>
    <name type="common">Peptostreptococcus magnus</name>
    <dbReference type="NCBI Taxonomy" id="1260"/>
    <lineage>
        <taxon>Bacteria</taxon>
        <taxon>Bacillati</taxon>
        <taxon>Bacillota</taxon>
        <taxon>Tissierellia</taxon>
        <taxon>Tissierellales</taxon>
        <taxon>Peptoniphilaceae</taxon>
        <taxon>Finegoldia</taxon>
    </lineage>
</organism>
<evidence type="ECO:0000256" key="1">
    <source>
        <dbReference type="SAM" id="Coils"/>
    </source>
</evidence>
<dbReference type="InterPro" id="IPR038109">
    <property type="entry name" value="DNA_bind_recomb_sf"/>
</dbReference>
<feature type="coiled-coil region" evidence="1">
    <location>
        <begin position="393"/>
        <end position="420"/>
    </location>
</feature>
<dbReference type="SMART" id="SM00857">
    <property type="entry name" value="Resolvase"/>
    <property type="match status" value="1"/>
</dbReference>
<proteinExistence type="predicted"/>
<dbReference type="GO" id="GO:0000150">
    <property type="term" value="F:DNA strand exchange activity"/>
    <property type="evidence" value="ECO:0007669"/>
    <property type="project" value="InterPro"/>
</dbReference>
<dbReference type="PANTHER" id="PTHR30461:SF23">
    <property type="entry name" value="DNA RECOMBINASE-RELATED"/>
    <property type="match status" value="1"/>
</dbReference>
<dbReference type="CDD" id="cd00338">
    <property type="entry name" value="Ser_Recombinase"/>
    <property type="match status" value="1"/>
</dbReference>
<dbReference type="Pfam" id="PF07508">
    <property type="entry name" value="Recombinase"/>
    <property type="match status" value="1"/>
</dbReference>
<dbReference type="GO" id="GO:0003677">
    <property type="term" value="F:DNA binding"/>
    <property type="evidence" value="ECO:0007669"/>
    <property type="project" value="InterPro"/>
</dbReference>
<dbReference type="InterPro" id="IPR025827">
    <property type="entry name" value="Zn_ribbon_recom_dom"/>
</dbReference>
<feature type="domain" description="Resolvase/invertase-type recombinase catalytic" evidence="2">
    <location>
        <begin position="18"/>
        <end position="166"/>
    </location>
</feature>
<dbReference type="PANTHER" id="PTHR30461">
    <property type="entry name" value="DNA-INVERTASE FROM LAMBDOID PROPHAGE"/>
    <property type="match status" value="1"/>
</dbReference>
<dbReference type="InterPro" id="IPR036162">
    <property type="entry name" value="Resolvase-like_N_sf"/>
</dbReference>
<dbReference type="RefSeq" id="WP_094208065.1">
    <property type="nucleotide sequence ID" value="NZ_NDYE01000004.1"/>
</dbReference>
<dbReference type="Gene3D" id="3.40.50.1390">
    <property type="entry name" value="Resolvase, N-terminal catalytic domain"/>
    <property type="match status" value="1"/>
</dbReference>
<dbReference type="InterPro" id="IPR006119">
    <property type="entry name" value="Resolv_N"/>
</dbReference>
<comment type="caution">
    <text evidence="4">The sequence shown here is derived from an EMBL/GenBank/DDBJ whole genome shotgun (WGS) entry which is preliminary data.</text>
</comment>
<evidence type="ECO:0000259" key="2">
    <source>
        <dbReference type="PROSITE" id="PS51736"/>
    </source>
</evidence>
<dbReference type="InterPro" id="IPR011109">
    <property type="entry name" value="DNA_bind_recombinase_dom"/>
</dbReference>
<dbReference type="Pfam" id="PF13408">
    <property type="entry name" value="Zn_ribbon_recom"/>
    <property type="match status" value="1"/>
</dbReference>
<dbReference type="InterPro" id="IPR050639">
    <property type="entry name" value="SSR_resolvase"/>
</dbReference>
<dbReference type="PROSITE" id="PS51736">
    <property type="entry name" value="RECOMBINASES_3"/>
    <property type="match status" value="1"/>
</dbReference>
<dbReference type="Gene3D" id="3.90.1750.20">
    <property type="entry name" value="Putative Large Serine Recombinase, Chain B, Domain 2"/>
    <property type="match status" value="1"/>
</dbReference>